<comment type="cofactor">
    <cofactor evidence="1">
        <name>Mg(2+)</name>
        <dbReference type="ChEBI" id="CHEBI:18420"/>
    </cofactor>
</comment>
<dbReference type="Pfam" id="PF07228">
    <property type="entry name" value="SpoIIE"/>
    <property type="match status" value="1"/>
</dbReference>
<protein>
    <recommendedName>
        <fullName evidence="1">Protein phosphatase</fullName>
        <ecNumber evidence="1">3.1.3.16</ecNumber>
    </recommendedName>
</protein>
<accession>A0A4C2E1H8</accession>
<gene>
    <name evidence="3" type="ORF">ZYGM_001097</name>
</gene>
<name>A0A4C2E1H8_9SACH</name>
<reference evidence="3 4" key="1">
    <citation type="submission" date="2019-01" db="EMBL/GenBank/DDBJ databases">
        <title>Draft Genome Sequencing of Zygosaccharomyces mellis Ca-7.</title>
        <authorList>
            <person name="Shiwa Y."/>
            <person name="Kanesaki Y."/>
            <person name="Ishige T."/>
            <person name="Mura K."/>
            <person name="Hori T."/>
            <person name="Tamura T."/>
        </authorList>
    </citation>
    <scope>NUCLEOTIDE SEQUENCE [LARGE SCALE GENOMIC DNA]</scope>
    <source>
        <strain evidence="3 4">Ca-7</strain>
    </source>
</reference>
<dbReference type="GO" id="GO:0004722">
    <property type="term" value="F:protein serine/threonine phosphatase activity"/>
    <property type="evidence" value="ECO:0007669"/>
    <property type="project" value="UniProtKB-EC"/>
</dbReference>
<evidence type="ECO:0000313" key="3">
    <source>
        <dbReference type="EMBL" id="GCE97791.1"/>
    </source>
</evidence>
<evidence type="ECO:0000313" key="4">
    <source>
        <dbReference type="Proteomes" id="UP000301737"/>
    </source>
</evidence>
<keyword evidence="1" id="KW-0460">Magnesium</keyword>
<dbReference type="SUPFAM" id="SSF81606">
    <property type="entry name" value="PP2C-like"/>
    <property type="match status" value="1"/>
</dbReference>
<organism evidence="3 4">
    <name type="scientific">Zygosaccharomyces mellis</name>
    <dbReference type="NCBI Taxonomy" id="42258"/>
    <lineage>
        <taxon>Eukaryota</taxon>
        <taxon>Fungi</taxon>
        <taxon>Dikarya</taxon>
        <taxon>Ascomycota</taxon>
        <taxon>Saccharomycotina</taxon>
        <taxon>Saccharomycetes</taxon>
        <taxon>Saccharomycetales</taxon>
        <taxon>Saccharomycetaceae</taxon>
        <taxon>Zygosaccharomyces</taxon>
    </lineage>
</organism>
<dbReference type="EC" id="3.1.3.16" evidence="1"/>
<sequence length="338" mass="37367">MFSKVGLRPIYGSAARGTTRRPFLGPHWQVYGQLRRGFFSGKGSWSWQSSTSSAVPQDGSHQFNYKAAVAFQAKDRDDPFYKALAGKFSATGEDNYFLKSINPMNLYAGVADGVGGWAEHGYDSSAISRELCNAMSEFALTLEVPPKKMIDLGYNKIRKDGTVQVGGTTAIVAHFTPEGELQVANLGDSWCGVFRNDKLAFQTKFQTVGFNAPYQLAIIPDQMVREAQRRGSSYIRNQPADADEYTFQLEKGDIVLLATDGLTDNVATEDMELFLKDNHSLMESNLQKASQEFVDKTVQLSKDPGFPSVFSQEVSRLTGQRYSGGKQDDITLIVVKVE</sequence>
<keyword evidence="1" id="KW-0904">Protein phosphatase</keyword>
<dbReference type="Proteomes" id="UP000301737">
    <property type="component" value="Unassembled WGS sequence"/>
</dbReference>
<comment type="similarity">
    <text evidence="1">Belongs to the PP2C family.</text>
</comment>
<dbReference type="FunFam" id="3.60.40.10:FF:000093">
    <property type="entry name" value="Type 2C protein Phosphatase"/>
    <property type="match status" value="1"/>
</dbReference>
<keyword evidence="4" id="KW-1185">Reference proteome</keyword>
<dbReference type="GO" id="GO:0046872">
    <property type="term" value="F:metal ion binding"/>
    <property type="evidence" value="ECO:0007669"/>
    <property type="project" value="UniProtKB-UniRule"/>
</dbReference>
<proteinExistence type="inferred from homology"/>
<dbReference type="InterPro" id="IPR001932">
    <property type="entry name" value="PPM-type_phosphatase-like_dom"/>
</dbReference>
<dbReference type="InterPro" id="IPR039123">
    <property type="entry name" value="PPTC7"/>
</dbReference>
<keyword evidence="1" id="KW-0479">Metal-binding</keyword>
<keyword evidence="1" id="KW-0464">Manganese</keyword>
<feature type="domain" description="PPM-type phosphatase" evidence="2">
    <location>
        <begin position="77"/>
        <end position="337"/>
    </location>
</feature>
<comment type="cofactor">
    <cofactor evidence="1">
        <name>Mn(2+)</name>
        <dbReference type="ChEBI" id="CHEBI:29035"/>
    </cofactor>
</comment>
<comment type="catalytic activity">
    <reaction evidence="1">
        <text>O-phospho-L-seryl-[protein] + H2O = L-seryl-[protein] + phosphate</text>
        <dbReference type="Rhea" id="RHEA:20629"/>
        <dbReference type="Rhea" id="RHEA-COMP:9863"/>
        <dbReference type="Rhea" id="RHEA-COMP:11604"/>
        <dbReference type="ChEBI" id="CHEBI:15377"/>
        <dbReference type="ChEBI" id="CHEBI:29999"/>
        <dbReference type="ChEBI" id="CHEBI:43474"/>
        <dbReference type="ChEBI" id="CHEBI:83421"/>
        <dbReference type="EC" id="3.1.3.16"/>
    </reaction>
</comment>
<keyword evidence="1" id="KW-0378">Hydrolase</keyword>
<comment type="catalytic activity">
    <reaction evidence="1">
        <text>O-phospho-L-threonyl-[protein] + H2O = L-threonyl-[protein] + phosphate</text>
        <dbReference type="Rhea" id="RHEA:47004"/>
        <dbReference type="Rhea" id="RHEA-COMP:11060"/>
        <dbReference type="Rhea" id="RHEA-COMP:11605"/>
        <dbReference type="ChEBI" id="CHEBI:15377"/>
        <dbReference type="ChEBI" id="CHEBI:30013"/>
        <dbReference type="ChEBI" id="CHEBI:43474"/>
        <dbReference type="ChEBI" id="CHEBI:61977"/>
        <dbReference type="EC" id="3.1.3.16"/>
    </reaction>
</comment>
<dbReference type="SMART" id="SM00332">
    <property type="entry name" value="PP2Cc"/>
    <property type="match status" value="1"/>
</dbReference>
<dbReference type="SMART" id="SM00331">
    <property type="entry name" value="PP2C_SIG"/>
    <property type="match status" value="1"/>
</dbReference>
<dbReference type="CDD" id="cd00143">
    <property type="entry name" value="PP2Cc"/>
    <property type="match status" value="1"/>
</dbReference>
<dbReference type="PROSITE" id="PS51746">
    <property type="entry name" value="PPM_2"/>
    <property type="match status" value="1"/>
</dbReference>
<evidence type="ECO:0000259" key="2">
    <source>
        <dbReference type="PROSITE" id="PS51746"/>
    </source>
</evidence>
<dbReference type="PANTHER" id="PTHR12320">
    <property type="entry name" value="PROTEIN PHOSPHATASE 2C"/>
    <property type="match status" value="1"/>
</dbReference>
<dbReference type="Gene3D" id="3.60.40.10">
    <property type="entry name" value="PPM-type phosphatase domain"/>
    <property type="match status" value="1"/>
</dbReference>
<dbReference type="InterPro" id="IPR036457">
    <property type="entry name" value="PPM-type-like_dom_sf"/>
</dbReference>
<dbReference type="OrthoDB" id="60843at2759"/>
<dbReference type="AlphaFoldDB" id="A0A4C2E1H8"/>
<comment type="caution">
    <text evidence="3">The sequence shown here is derived from an EMBL/GenBank/DDBJ whole genome shotgun (WGS) entry which is preliminary data.</text>
</comment>
<dbReference type="EMBL" id="BIMX01000003">
    <property type="protein sequence ID" value="GCE97791.1"/>
    <property type="molecule type" value="Genomic_DNA"/>
</dbReference>
<evidence type="ECO:0000256" key="1">
    <source>
        <dbReference type="RuleBase" id="RU366020"/>
    </source>
</evidence>
<dbReference type="PANTHER" id="PTHR12320:SF1">
    <property type="entry name" value="PROTEIN PHOSPHATASE PTC7 HOMOLOG"/>
    <property type="match status" value="1"/>
</dbReference>